<reference evidence="1" key="1">
    <citation type="submission" date="2021-01" db="EMBL/GenBank/DDBJ databases">
        <title>Chromosome-level genome assembly of a human fungal pathogen reveals clustering of transcriptionally co-regulated genes.</title>
        <authorList>
            <person name="Voorhies M."/>
            <person name="Cohen S."/>
            <person name="Shea T.P."/>
            <person name="Petrus S."/>
            <person name="Munoz J.F."/>
            <person name="Poplawski S."/>
            <person name="Goldman W.E."/>
            <person name="Michael T."/>
            <person name="Cuomo C.A."/>
            <person name="Sil A."/>
            <person name="Beyhan S."/>
        </authorList>
    </citation>
    <scope>NUCLEOTIDE SEQUENCE</scope>
    <source>
        <strain evidence="1">WU24</strain>
    </source>
</reference>
<dbReference type="OrthoDB" id="10321106at2759"/>
<protein>
    <submittedName>
        <fullName evidence="1">Uncharacterized protein</fullName>
    </submittedName>
</protein>
<dbReference type="EMBL" id="CP069112">
    <property type="protein sequence ID" value="QSS62711.1"/>
    <property type="molecule type" value="Genomic_DNA"/>
</dbReference>
<evidence type="ECO:0000313" key="2">
    <source>
        <dbReference type="Proteomes" id="UP000663671"/>
    </source>
</evidence>
<dbReference type="AlphaFoldDB" id="A0A8A1M9S0"/>
<dbReference type="VEuPathDB" id="FungiDB:I7I51_02450"/>
<gene>
    <name evidence="1" type="ORF">I7I51_02450</name>
</gene>
<evidence type="ECO:0000313" key="1">
    <source>
        <dbReference type="EMBL" id="QSS62711.1"/>
    </source>
</evidence>
<sequence length="150" mass="17683">MDQARTKFKITRMDLYEAQPQPPGCNQGYSQFWILFSQTEHFLEINLSETVFEEQLRHRKFCEIFLVVDSHGNIHSRNMVITEDDDPARAIWIEELQQEWVDFEKLLVPEMAEDIVGAVDILPHPKSSTHTSYKYLLVMYKVDSMDTRTN</sequence>
<name>A0A8A1M9S0_AJECA</name>
<accession>A0A8A1M9S0</accession>
<organism evidence="1 2">
    <name type="scientific">Ajellomyces capsulatus</name>
    <name type="common">Darling's disease fungus</name>
    <name type="synonym">Histoplasma capsulatum</name>
    <dbReference type="NCBI Taxonomy" id="5037"/>
    <lineage>
        <taxon>Eukaryota</taxon>
        <taxon>Fungi</taxon>
        <taxon>Dikarya</taxon>
        <taxon>Ascomycota</taxon>
        <taxon>Pezizomycotina</taxon>
        <taxon>Eurotiomycetes</taxon>
        <taxon>Eurotiomycetidae</taxon>
        <taxon>Onygenales</taxon>
        <taxon>Ajellomycetaceae</taxon>
        <taxon>Histoplasma</taxon>
    </lineage>
</organism>
<dbReference type="Proteomes" id="UP000663671">
    <property type="component" value="Chromosome 7"/>
</dbReference>
<proteinExistence type="predicted"/>